<feature type="compositionally biased region" description="Basic and acidic residues" evidence="8">
    <location>
        <begin position="336"/>
        <end position="350"/>
    </location>
</feature>
<feature type="domain" description="C3H1-type" evidence="10">
    <location>
        <begin position="198"/>
        <end position="225"/>
    </location>
</feature>
<dbReference type="Gene3D" id="3.30.70.330">
    <property type="match status" value="1"/>
</dbReference>
<dbReference type="Pfam" id="PF00076">
    <property type="entry name" value="RRM_1"/>
    <property type="match status" value="1"/>
</dbReference>
<dbReference type="SUPFAM" id="SSF54928">
    <property type="entry name" value="RNA-binding domain, RBD"/>
    <property type="match status" value="1"/>
</dbReference>
<protein>
    <submittedName>
        <fullName evidence="11">ZRSR</fullName>
    </submittedName>
</protein>
<evidence type="ECO:0000256" key="2">
    <source>
        <dbReference type="ARBA" id="ARBA00022737"/>
    </source>
</evidence>
<feature type="region of interest" description="Disordered" evidence="8">
    <location>
        <begin position="1"/>
        <end position="32"/>
    </location>
</feature>
<dbReference type="InterPro" id="IPR003954">
    <property type="entry name" value="RRM_euk-type"/>
</dbReference>
<keyword evidence="12" id="KW-1185">Reference proteome</keyword>
<feature type="compositionally biased region" description="Basic residues" evidence="8">
    <location>
        <begin position="253"/>
        <end position="268"/>
    </location>
</feature>
<reference evidence="11" key="1">
    <citation type="submission" date="2021-03" db="EMBL/GenBank/DDBJ databases">
        <authorList>
            <person name="Bekaert M."/>
        </authorList>
    </citation>
    <scope>NUCLEOTIDE SEQUENCE</scope>
</reference>
<feature type="compositionally biased region" description="Basic residues" evidence="8">
    <location>
        <begin position="281"/>
        <end position="322"/>
    </location>
</feature>
<dbReference type="SMART" id="SM00361">
    <property type="entry name" value="RRM_1"/>
    <property type="match status" value="1"/>
</dbReference>
<feature type="region of interest" description="Disordered" evidence="8">
    <location>
        <begin position="242"/>
        <end position="447"/>
    </location>
</feature>
<evidence type="ECO:0000259" key="10">
    <source>
        <dbReference type="PROSITE" id="PS50103"/>
    </source>
</evidence>
<name>A0A8S3V745_MYTED</name>
<dbReference type="InterPro" id="IPR009145">
    <property type="entry name" value="U2AF_small"/>
</dbReference>
<dbReference type="GO" id="GO:0003723">
    <property type="term" value="F:RNA binding"/>
    <property type="evidence" value="ECO:0007669"/>
    <property type="project" value="UniProtKB-UniRule"/>
</dbReference>
<dbReference type="Proteomes" id="UP000683360">
    <property type="component" value="Unassembled WGS sequence"/>
</dbReference>
<evidence type="ECO:0000256" key="1">
    <source>
        <dbReference type="ARBA" id="ARBA00022723"/>
    </source>
</evidence>
<evidence type="ECO:0000256" key="3">
    <source>
        <dbReference type="ARBA" id="ARBA00022771"/>
    </source>
</evidence>
<dbReference type="InterPro" id="IPR036855">
    <property type="entry name" value="Znf_CCCH_sf"/>
</dbReference>
<evidence type="ECO:0000259" key="9">
    <source>
        <dbReference type="PROSITE" id="PS50102"/>
    </source>
</evidence>
<dbReference type="EMBL" id="CAJPWZ010003017">
    <property type="protein sequence ID" value="CAG2249893.1"/>
    <property type="molecule type" value="Genomic_DNA"/>
</dbReference>
<feature type="zinc finger region" description="C3H1-type" evidence="7">
    <location>
        <begin position="198"/>
        <end position="225"/>
    </location>
</feature>
<evidence type="ECO:0000256" key="5">
    <source>
        <dbReference type="ARBA" id="ARBA00022884"/>
    </source>
</evidence>
<feature type="domain" description="RRM" evidence="9">
    <location>
        <begin position="90"/>
        <end position="189"/>
    </location>
</feature>
<feature type="compositionally biased region" description="Low complexity" evidence="8">
    <location>
        <begin position="242"/>
        <end position="252"/>
    </location>
</feature>
<feature type="compositionally biased region" description="Basic residues" evidence="8">
    <location>
        <begin position="393"/>
        <end position="411"/>
    </location>
</feature>
<sequence>MEKKIKEEWEERQKKETEEKEKEEKRKNKQVKNTKGCVEMRKDVSDGIIRYKYCMMVLFSRIHCLSRLQLMKTRFNERCSRGHPEPDTSTTILMRGMYSHFELEQGLLDENDTDLILEYEEGELYNNFRDFYDDIVPEFKAVGKVVQVKVCCNYEPHLRGNVYIQFASDEEALAAMVKMNGRFYAGKQISCEPVLIKSWKSAICGLFGRGRCPKGRNCNFLHVFKNPRNEFWEYDKPQNNSYNRSIRSQRSSRSNRSRSRSPYKRSHDRHSYSRDRFKMTIGHRSRSHRYSRSRSRDRHSRSHSRGRRYSRSRSRSRSRSKRKSIERSSSHYSKRKNYEKSRSRERERNRYSRSRSRSQSKAISKDRSVRQVSKQKRSRSRSFSRSRSTSRSPSRHSNKKKKHKHKKSKKHSGSDKSSIKTASNGKIGTDEETSLSKEDSEQPVSVE</sequence>
<proteinExistence type="predicted"/>
<dbReference type="InterPro" id="IPR035979">
    <property type="entry name" value="RBD_domain_sf"/>
</dbReference>
<dbReference type="GO" id="GO:0008270">
    <property type="term" value="F:zinc ion binding"/>
    <property type="evidence" value="ECO:0007669"/>
    <property type="project" value="UniProtKB-KW"/>
</dbReference>
<dbReference type="InterPro" id="IPR000504">
    <property type="entry name" value="RRM_dom"/>
</dbReference>
<dbReference type="OrthoDB" id="75923at2759"/>
<dbReference type="PROSITE" id="PS50103">
    <property type="entry name" value="ZF_C3H1"/>
    <property type="match status" value="1"/>
</dbReference>
<dbReference type="GO" id="GO:0000398">
    <property type="term" value="P:mRNA splicing, via spliceosome"/>
    <property type="evidence" value="ECO:0007669"/>
    <property type="project" value="InterPro"/>
</dbReference>
<comment type="caution">
    <text evidence="11">The sequence shown here is derived from an EMBL/GenBank/DDBJ whole genome shotgun (WGS) entry which is preliminary data.</text>
</comment>
<keyword evidence="1 7" id="KW-0479">Metal-binding</keyword>
<dbReference type="PROSITE" id="PS50102">
    <property type="entry name" value="RRM"/>
    <property type="match status" value="1"/>
</dbReference>
<organism evidence="11 12">
    <name type="scientific">Mytilus edulis</name>
    <name type="common">Blue mussel</name>
    <dbReference type="NCBI Taxonomy" id="6550"/>
    <lineage>
        <taxon>Eukaryota</taxon>
        <taxon>Metazoa</taxon>
        <taxon>Spiralia</taxon>
        <taxon>Lophotrochozoa</taxon>
        <taxon>Mollusca</taxon>
        <taxon>Bivalvia</taxon>
        <taxon>Autobranchia</taxon>
        <taxon>Pteriomorphia</taxon>
        <taxon>Mytilida</taxon>
        <taxon>Mytiloidea</taxon>
        <taxon>Mytilidae</taxon>
        <taxon>Mytilinae</taxon>
        <taxon>Mytilus</taxon>
    </lineage>
</organism>
<feature type="compositionally biased region" description="Basic residues" evidence="8">
    <location>
        <begin position="373"/>
        <end position="384"/>
    </location>
</feature>
<evidence type="ECO:0000256" key="6">
    <source>
        <dbReference type="PROSITE-ProRule" id="PRU00176"/>
    </source>
</evidence>
<keyword evidence="4 7" id="KW-0862">Zinc</keyword>
<evidence type="ECO:0000256" key="4">
    <source>
        <dbReference type="ARBA" id="ARBA00022833"/>
    </source>
</evidence>
<dbReference type="SMART" id="SM00356">
    <property type="entry name" value="ZnF_C3H1"/>
    <property type="match status" value="1"/>
</dbReference>
<evidence type="ECO:0000313" key="12">
    <source>
        <dbReference type="Proteomes" id="UP000683360"/>
    </source>
</evidence>
<evidence type="ECO:0000313" key="11">
    <source>
        <dbReference type="EMBL" id="CAG2249893.1"/>
    </source>
</evidence>
<dbReference type="AlphaFoldDB" id="A0A8S3V745"/>
<keyword evidence="3 7" id="KW-0863">Zinc-finger</keyword>
<dbReference type="InterPro" id="IPR012677">
    <property type="entry name" value="Nucleotide-bd_a/b_plait_sf"/>
</dbReference>
<accession>A0A8S3V745</accession>
<dbReference type="CDD" id="cd12540">
    <property type="entry name" value="RRM_U2AFBPL"/>
    <property type="match status" value="1"/>
</dbReference>
<dbReference type="PRINTS" id="PR01848">
    <property type="entry name" value="U2AUXFACTOR"/>
</dbReference>
<dbReference type="PANTHER" id="PTHR12620">
    <property type="entry name" value="U2 SNRNP AUXILIARY FACTOR, SMALL SUBUNIT"/>
    <property type="match status" value="1"/>
</dbReference>
<dbReference type="GO" id="GO:0089701">
    <property type="term" value="C:U2AF complex"/>
    <property type="evidence" value="ECO:0007669"/>
    <property type="project" value="InterPro"/>
</dbReference>
<keyword evidence="5 6" id="KW-0694">RNA-binding</keyword>
<keyword evidence="2" id="KW-0677">Repeat</keyword>
<evidence type="ECO:0000256" key="7">
    <source>
        <dbReference type="PROSITE-ProRule" id="PRU00723"/>
    </source>
</evidence>
<feature type="compositionally biased region" description="Basic and acidic residues" evidence="8">
    <location>
        <begin position="1"/>
        <end position="26"/>
    </location>
</feature>
<evidence type="ECO:0000256" key="8">
    <source>
        <dbReference type="SAM" id="MobiDB-lite"/>
    </source>
</evidence>
<dbReference type="InterPro" id="IPR000571">
    <property type="entry name" value="Znf_CCCH"/>
</dbReference>
<dbReference type="SUPFAM" id="SSF90229">
    <property type="entry name" value="CCCH zinc finger"/>
    <property type="match status" value="1"/>
</dbReference>
<gene>
    <name evidence="11" type="ORF">MEDL_61640</name>
</gene>
<feature type="compositionally biased region" description="Basic and acidic residues" evidence="8">
    <location>
        <begin position="269"/>
        <end position="278"/>
    </location>
</feature>